<gene>
    <name evidence="1" type="ORF">ISU02_02580</name>
</gene>
<name>A0ABR9ZPD0_9FIRM</name>
<reference evidence="1 2" key="1">
    <citation type="submission" date="2020-11" db="EMBL/GenBank/DDBJ databases">
        <title>Fusibacter basophilias sp. nov.</title>
        <authorList>
            <person name="Qiu D."/>
        </authorList>
    </citation>
    <scope>NUCLEOTIDE SEQUENCE [LARGE SCALE GENOMIC DNA]</scope>
    <source>
        <strain evidence="1 2">Q10-2</strain>
    </source>
</reference>
<comment type="caution">
    <text evidence="1">The sequence shown here is derived from an EMBL/GenBank/DDBJ whole genome shotgun (WGS) entry which is preliminary data.</text>
</comment>
<dbReference type="Proteomes" id="UP000614200">
    <property type="component" value="Unassembled WGS sequence"/>
</dbReference>
<dbReference type="RefSeq" id="WP_194700209.1">
    <property type="nucleotide sequence ID" value="NZ_JADKNH010000001.1"/>
</dbReference>
<sequence length="169" mass="19420">MKTNKKRLSMYLLIILLLVMVLRLAGFIDLNWYMVQTQGDQMGSFGKTSEQKSYQINFEYDNEIIHKHTIVSDGQEPMVITAKIDPYIYEGNYFMPLYKDFTMQYTCTFTTSSDEPEDGITEKPLLQGRVEGTIKTKITGLCTMKKGKTLVTEKALNTITDYVIKTLSH</sequence>
<organism evidence="1 2">
    <name type="scientific">Fusibacter ferrireducens</name>
    <dbReference type="NCBI Taxonomy" id="2785058"/>
    <lineage>
        <taxon>Bacteria</taxon>
        <taxon>Bacillati</taxon>
        <taxon>Bacillota</taxon>
        <taxon>Clostridia</taxon>
        <taxon>Eubacteriales</taxon>
        <taxon>Eubacteriales Family XII. Incertae Sedis</taxon>
        <taxon>Fusibacter</taxon>
    </lineage>
</organism>
<evidence type="ECO:0000313" key="1">
    <source>
        <dbReference type="EMBL" id="MBF4691983.1"/>
    </source>
</evidence>
<keyword evidence="2" id="KW-1185">Reference proteome</keyword>
<accession>A0ABR9ZPD0</accession>
<evidence type="ECO:0000313" key="2">
    <source>
        <dbReference type="Proteomes" id="UP000614200"/>
    </source>
</evidence>
<proteinExistence type="predicted"/>
<dbReference type="EMBL" id="JADKNH010000001">
    <property type="protein sequence ID" value="MBF4691983.1"/>
    <property type="molecule type" value="Genomic_DNA"/>
</dbReference>
<protein>
    <submittedName>
        <fullName evidence="1">Uncharacterized protein</fullName>
    </submittedName>
</protein>